<evidence type="ECO:0000313" key="5">
    <source>
        <dbReference type="EMBL" id="MRW97467.1"/>
    </source>
</evidence>
<comment type="caution">
    <text evidence="5">The sequence shown here is derived from an EMBL/GenBank/DDBJ whole genome shotgun (WGS) entry which is preliminary data.</text>
</comment>
<organism evidence="5 6">
    <name type="scientific">Haloferax marinum</name>
    <dbReference type="NCBI Taxonomy" id="2666143"/>
    <lineage>
        <taxon>Archaea</taxon>
        <taxon>Methanobacteriati</taxon>
        <taxon>Methanobacteriota</taxon>
        <taxon>Stenosarchaea group</taxon>
        <taxon>Halobacteria</taxon>
        <taxon>Halobacteriales</taxon>
        <taxon>Haloferacaceae</taxon>
        <taxon>Haloferax</taxon>
    </lineage>
</organism>
<name>A0A6A8G997_9EURY</name>
<dbReference type="InterPro" id="IPR050318">
    <property type="entry name" value="DENR/SUI1_TIF"/>
</dbReference>
<accession>A0A6A8G997</accession>
<dbReference type="PANTHER" id="PTHR12789">
    <property type="entry name" value="DENSITY-REGULATED PROTEIN HOMOLOG"/>
    <property type="match status" value="1"/>
</dbReference>
<protein>
    <submittedName>
        <fullName evidence="5">Stress response translation initiation inhibitor YciH</fullName>
    </submittedName>
</protein>
<keyword evidence="3" id="KW-0648">Protein biosynthesis</keyword>
<dbReference type="CDD" id="cd11567">
    <property type="entry name" value="YciH_like"/>
    <property type="match status" value="1"/>
</dbReference>
<evidence type="ECO:0000256" key="3">
    <source>
        <dbReference type="ARBA" id="ARBA00022917"/>
    </source>
</evidence>
<dbReference type="InterPro" id="IPR005872">
    <property type="entry name" value="SUI1_arc_bac"/>
</dbReference>
<dbReference type="Gene3D" id="3.30.780.10">
    <property type="entry name" value="SUI1-like domain"/>
    <property type="match status" value="1"/>
</dbReference>
<dbReference type="PANTHER" id="PTHR12789:SF0">
    <property type="entry name" value="DENSITY-REGULATED PROTEIN"/>
    <property type="match status" value="1"/>
</dbReference>
<evidence type="ECO:0000313" key="6">
    <source>
        <dbReference type="Proteomes" id="UP000443423"/>
    </source>
</evidence>
<dbReference type="Proteomes" id="UP000443423">
    <property type="component" value="Unassembled WGS sequence"/>
</dbReference>
<evidence type="ECO:0000259" key="4">
    <source>
        <dbReference type="PROSITE" id="PS50296"/>
    </source>
</evidence>
<sequence>MSSVFHLADNHLSTERVRERVEKEKKDLSSISGLPDELGIDADLSKVGQTLSIRKDTRRYGKPMTIVSGFTMDRADIKQLASELKRRLACGGTVEGNEIELQGNHVERARDILLEFGYQVA</sequence>
<dbReference type="PROSITE" id="PS50296">
    <property type="entry name" value="SUI1"/>
    <property type="match status" value="1"/>
</dbReference>
<dbReference type="GO" id="GO:0001731">
    <property type="term" value="P:formation of translation preinitiation complex"/>
    <property type="evidence" value="ECO:0007669"/>
    <property type="project" value="TreeGrafter"/>
</dbReference>
<dbReference type="GO" id="GO:0003743">
    <property type="term" value="F:translation initiation factor activity"/>
    <property type="evidence" value="ECO:0007669"/>
    <property type="project" value="InterPro"/>
</dbReference>
<dbReference type="InterPro" id="IPR036877">
    <property type="entry name" value="SUI1_dom_sf"/>
</dbReference>
<dbReference type="Pfam" id="PF01253">
    <property type="entry name" value="SUI1"/>
    <property type="match status" value="1"/>
</dbReference>
<dbReference type="OrthoDB" id="11182at2157"/>
<reference evidence="5 6" key="1">
    <citation type="submission" date="2019-11" db="EMBL/GenBank/DDBJ databases">
        <title>Whole genome sequence of Haloferax sp. MBLA0078.</title>
        <authorList>
            <person name="Seo M.-J."/>
            <person name="Cho E.-S."/>
        </authorList>
    </citation>
    <scope>NUCLEOTIDE SEQUENCE [LARGE SCALE GENOMIC DNA]</scope>
    <source>
        <strain evidence="5 6">MBLA0078</strain>
    </source>
</reference>
<feature type="domain" description="SUI1" evidence="4">
    <location>
        <begin position="51"/>
        <end position="117"/>
    </location>
</feature>
<dbReference type="GO" id="GO:0002188">
    <property type="term" value="P:translation reinitiation"/>
    <property type="evidence" value="ECO:0007669"/>
    <property type="project" value="TreeGrafter"/>
</dbReference>
<dbReference type="GO" id="GO:0003729">
    <property type="term" value="F:mRNA binding"/>
    <property type="evidence" value="ECO:0007669"/>
    <property type="project" value="TreeGrafter"/>
</dbReference>
<dbReference type="NCBIfam" id="NF002096">
    <property type="entry name" value="PRK00939.1"/>
    <property type="match status" value="1"/>
</dbReference>
<dbReference type="EMBL" id="WKJQ01000001">
    <property type="protein sequence ID" value="MRW97467.1"/>
    <property type="molecule type" value="Genomic_DNA"/>
</dbReference>
<comment type="similarity">
    <text evidence="1">Belongs to the SUI1 family.</text>
</comment>
<gene>
    <name evidence="5" type="primary">yciH</name>
    <name evidence="5" type="ORF">GJR99_12900</name>
</gene>
<dbReference type="AlphaFoldDB" id="A0A6A8G997"/>
<proteinExistence type="inferred from homology"/>
<dbReference type="InterPro" id="IPR001950">
    <property type="entry name" value="SUI1"/>
</dbReference>
<dbReference type="GO" id="GO:0006417">
    <property type="term" value="P:regulation of translation"/>
    <property type="evidence" value="ECO:0007669"/>
    <property type="project" value="UniProtKB-KW"/>
</dbReference>
<evidence type="ECO:0000256" key="2">
    <source>
        <dbReference type="ARBA" id="ARBA00022845"/>
    </source>
</evidence>
<evidence type="ECO:0000256" key="1">
    <source>
        <dbReference type="ARBA" id="ARBA00005422"/>
    </source>
</evidence>
<keyword evidence="6" id="KW-1185">Reference proteome</keyword>
<dbReference type="SUPFAM" id="SSF55159">
    <property type="entry name" value="eIF1-like"/>
    <property type="match status" value="1"/>
</dbReference>
<keyword evidence="2" id="KW-0810">Translation regulation</keyword>